<keyword evidence="2" id="KW-1185">Reference proteome</keyword>
<dbReference type="AlphaFoldDB" id="A0AAV4RA41"/>
<sequence>MRYKIQIQIHPGTIDWDMVVYFPPWQPCARILNRTRYLALCHPPTEALITLCETKQALRSQVFVLGRGVVGVCCSFAPGARILLVGSPGGRGVWNSCEHRLNLRQKEFMKENCLHSRITKSYAER</sequence>
<organism evidence="1 2">
    <name type="scientific">Caerostris darwini</name>
    <dbReference type="NCBI Taxonomy" id="1538125"/>
    <lineage>
        <taxon>Eukaryota</taxon>
        <taxon>Metazoa</taxon>
        <taxon>Ecdysozoa</taxon>
        <taxon>Arthropoda</taxon>
        <taxon>Chelicerata</taxon>
        <taxon>Arachnida</taxon>
        <taxon>Araneae</taxon>
        <taxon>Araneomorphae</taxon>
        <taxon>Entelegynae</taxon>
        <taxon>Araneoidea</taxon>
        <taxon>Araneidae</taxon>
        <taxon>Caerostris</taxon>
    </lineage>
</organism>
<dbReference type="EMBL" id="BPLQ01005805">
    <property type="protein sequence ID" value="GIY17484.1"/>
    <property type="molecule type" value="Genomic_DNA"/>
</dbReference>
<evidence type="ECO:0000313" key="1">
    <source>
        <dbReference type="EMBL" id="GIY17484.1"/>
    </source>
</evidence>
<gene>
    <name evidence="1" type="ORF">CDAR_436291</name>
</gene>
<name>A0AAV4RA41_9ARAC</name>
<accession>A0AAV4RA41</accession>
<protein>
    <submittedName>
        <fullName evidence="1">Uncharacterized protein</fullName>
    </submittedName>
</protein>
<reference evidence="1 2" key="1">
    <citation type="submission" date="2021-06" db="EMBL/GenBank/DDBJ databases">
        <title>Caerostris darwini draft genome.</title>
        <authorList>
            <person name="Kono N."/>
            <person name="Arakawa K."/>
        </authorList>
    </citation>
    <scope>NUCLEOTIDE SEQUENCE [LARGE SCALE GENOMIC DNA]</scope>
</reference>
<proteinExistence type="predicted"/>
<evidence type="ECO:0000313" key="2">
    <source>
        <dbReference type="Proteomes" id="UP001054837"/>
    </source>
</evidence>
<comment type="caution">
    <text evidence="1">The sequence shown here is derived from an EMBL/GenBank/DDBJ whole genome shotgun (WGS) entry which is preliminary data.</text>
</comment>
<dbReference type="Proteomes" id="UP001054837">
    <property type="component" value="Unassembled WGS sequence"/>
</dbReference>